<evidence type="ECO:0000313" key="2">
    <source>
        <dbReference type="EMBL" id="KAK8836000.1"/>
    </source>
</evidence>
<dbReference type="Gene3D" id="1.25.40.10">
    <property type="entry name" value="Tetratricopeptide repeat domain"/>
    <property type="match status" value="1"/>
</dbReference>
<dbReference type="InterPro" id="IPR011990">
    <property type="entry name" value="TPR-like_helical_dom_sf"/>
</dbReference>
<organism evidence="2 3">
    <name type="scientific">Tritrichomonas musculus</name>
    <dbReference type="NCBI Taxonomy" id="1915356"/>
    <lineage>
        <taxon>Eukaryota</taxon>
        <taxon>Metamonada</taxon>
        <taxon>Parabasalia</taxon>
        <taxon>Tritrichomonadida</taxon>
        <taxon>Tritrichomonadidae</taxon>
        <taxon>Tritrichomonas</taxon>
    </lineage>
</organism>
<evidence type="ECO:0000256" key="1">
    <source>
        <dbReference type="PROSITE-ProRule" id="PRU00339"/>
    </source>
</evidence>
<dbReference type="EMBL" id="JAPFFF010000071">
    <property type="protein sequence ID" value="KAK8836000.1"/>
    <property type="molecule type" value="Genomic_DNA"/>
</dbReference>
<protein>
    <recommendedName>
        <fullName evidence="4">Tetratricopeptide repeat protein</fullName>
    </recommendedName>
</protein>
<comment type="caution">
    <text evidence="2">The sequence shown here is derived from an EMBL/GenBank/DDBJ whole genome shotgun (WGS) entry which is preliminary data.</text>
</comment>
<evidence type="ECO:0000313" key="3">
    <source>
        <dbReference type="Proteomes" id="UP001470230"/>
    </source>
</evidence>
<dbReference type="Proteomes" id="UP001470230">
    <property type="component" value="Unassembled WGS sequence"/>
</dbReference>
<proteinExistence type="predicted"/>
<dbReference type="SMART" id="SM00028">
    <property type="entry name" value="TPR"/>
    <property type="match status" value="2"/>
</dbReference>
<evidence type="ECO:0008006" key="4">
    <source>
        <dbReference type="Google" id="ProtNLM"/>
    </source>
</evidence>
<sequence length="466" mass="54935">MNINEQLQNLEQKCSKYWLQQIEQASKTEDVNEIEYASYSLLRFFRYLEESEIQRISVDEFYRQIILFIKKTNNINDNNISNNIKFFRSVSHIVISDFIRGFDEISRISLDLVEGAQENDTFLFEKGDIICIKFACLAFFNRFDDALSIIQDINSGQIHIQDDLVFIDTQIRQSLILSKLSKNQESIKILMNIKDHQNINLYPLLSLRDIDFQIASLYFIDYVAHNDNSFKVGFDNLMVIASINPGIAFFQIAYTYALKNKYDKARAYILQIEEKYRNYKINLFLSFVLYKLNELSESYEILKDLLKYSQFSAPIYELIGLIFLKFGNFNQAIQFLHNAYILEETNKTYALNYGLSLEIQKETSEMAEQFYYKMMSTSYLWEVYANRSCILNLNQKQDNKKYFCRIVEPQLEEVVLSPAQDQVDRFLQAPPFFPSRFFSSLNEVDCKDVPISPIQKRIPLFPIETF</sequence>
<dbReference type="InterPro" id="IPR019734">
    <property type="entry name" value="TPR_rpt"/>
</dbReference>
<feature type="repeat" description="TPR" evidence="1">
    <location>
        <begin position="313"/>
        <end position="346"/>
    </location>
</feature>
<dbReference type="PROSITE" id="PS50005">
    <property type="entry name" value="TPR"/>
    <property type="match status" value="1"/>
</dbReference>
<name>A0ABR2GRY3_9EUKA</name>
<keyword evidence="1" id="KW-0802">TPR repeat</keyword>
<reference evidence="2 3" key="1">
    <citation type="submission" date="2024-04" db="EMBL/GenBank/DDBJ databases">
        <title>Tritrichomonas musculus Genome.</title>
        <authorList>
            <person name="Alves-Ferreira E."/>
            <person name="Grigg M."/>
            <person name="Lorenzi H."/>
            <person name="Galac M."/>
        </authorList>
    </citation>
    <scope>NUCLEOTIDE SEQUENCE [LARGE SCALE GENOMIC DNA]</scope>
    <source>
        <strain evidence="2 3">EAF2021</strain>
    </source>
</reference>
<accession>A0ABR2GRY3</accession>
<keyword evidence="3" id="KW-1185">Reference proteome</keyword>
<dbReference type="SUPFAM" id="SSF48452">
    <property type="entry name" value="TPR-like"/>
    <property type="match status" value="1"/>
</dbReference>
<gene>
    <name evidence="2" type="ORF">M9Y10_040199</name>
</gene>